<dbReference type="EMBL" id="QAMZ01000043">
    <property type="protein sequence ID" value="PWL52956.1"/>
    <property type="molecule type" value="Genomic_DNA"/>
</dbReference>
<accession>A0A1I2MX60</accession>
<dbReference type="InterPro" id="IPR006680">
    <property type="entry name" value="Amidohydro-rel"/>
</dbReference>
<evidence type="ECO:0000313" key="3">
    <source>
        <dbReference type="EMBL" id="PWL52956.1"/>
    </source>
</evidence>
<keyword evidence="3" id="KW-0378">Hydrolase</keyword>
<organism evidence="4 5">
    <name type="scientific">Clostridium cadaveris</name>
    <dbReference type="NCBI Taxonomy" id="1529"/>
    <lineage>
        <taxon>Bacteria</taxon>
        <taxon>Bacillati</taxon>
        <taxon>Bacillota</taxon>
        <taxon>Clostridia</taxon>
        <taxon>Eubacteriales</taxon>
        <taxon>Clostridiaceae</taxon>
        <taxon>Clostridium</taxon>
    </lineage>
</organism>
<evidence type="ECO:0000256" key="1">
    <source>
        <dbReference type="ARBA" id="ARBA00023239"/>
    </source>
</evidence>
<keyword evidence="5" id="KW-1185">Reference proteome</keyword>
<evidence type="ECO:0000259" key="2">
    <source>
        <dbReference type="Pfam" id="PF04909"/>
    </source>
</evidence>
<protein>
    <submittedName>
        <fullName evidence="3">Metal-dependent hydrolase</fullName>
    </submittedName>
</protein>
<dbReference type="PANTHER" id="PTHR21240:SF28">
    <property type="entry name" value="ISO-OROTATE DECARBOXYLASE (EUROFUNG)"/>
    <property type="match status" value="1"/>
</dbReference>
<dbReference type="Proteomes" id="UP000182135">
    <property type="component" value="Unassembled WGS sequence"/>
</dbReference>
<dbReference type="PANTHER" id="PTHR21240">
    <property type="entry name" value="2-AMINO-3-CARBOXYLMUCONATE-6-SEMIALDEHYDE DECARBOXYLASE"/>
    <property type="match status" value="1"/>
</dbReference>
<dbReference type="eggNOG" id="COG2159">
    <property type="taxonomic scope" value="Bacteria"/>
</dbReference>
<dbReference type="GO" id="GO:0019748">
    <property type="term" value="P:secondary metabolic process"/>
    <property type="evidence" value="ECO:0007669"/>
    <property type="project" value="TreeGrafter"/>
</dbReference>
<evidence type="ECO:0000313" key="5">
    <source>
        <dbReference type="Proteomes" id="UP000182135"/>
    </source>
</evidence>
<dbReference type="STRING" id="1529.SAMN04487885_11656"/>
<dbReference type="InterPro" id="IPR032466">
    <property type="entry name" value="Metal_Hydrolase"/>
</dbReference>
<dbReference type="InterPro" id="IPR032465">
    <property type="entry name" value="ACMSD"/>
</dbReference>
<dbReference type="GO" id="GO:0016831">
    <property type="term" value="F:carboxy-lyase activity"/>
    <property type="evidence" value="ECO:0007669"/>
    <property type="project" value="InterPro"/>
</dbReference>
<evidence type="ECO:0000313" key="6">
    <source>
        <dbReference type="Proteomes" id="UP000246114"/>
    </source>
</evidence>
<dbReference type="Gene3D" id="3.20.20.140">
    <property type="entry name" value="Metal-dependent hydrolases"/>
    <property type="match status" value="1"/>
</dbReference>
<dbReference type="Proteomes" id="UP000246114">
    <property type="component" value="Unassembled WGS sequence"/>
</dbReference>
<dbReference type="GO" id="GO:0016787">
    <property type="term" value="F:hydrolase activity"/>
    <property type="evidence" value="ECO:0007669"/>
    <property type="project" value="UniProtKB-KW"/>
</dbReference>
<dbReference type="EMBL" id="FOOE01000016">
    <property type="protein sequence ID" value="SFF93936.1"/>
    <property type="molecule type" value="Genomic_DNA"/>
</dbReference>
<sequence>MRIDTHIHITPPDIIRDYKKIEDKEPYFKMLCEAPHNKFATADDVVNHLKYSNFDKGIVFGFSFQDMGLCRYVNDYTMDSIKRYPNELIGFMAIPANHKEITKEIDRCYKGGLKGVGELFPEGQQLDIANLHKTDLKACCLEYNLPLLIHTNELVGHYYAGKTSVPLEHIEAFINNHKEIPIILAHFGGGLLFYELMNEIKSNFSNVYYDTAASLFLYNKKIYNVIREIGVMDKILFGSDYPLLPIERYEASLNELSEEEKSKIMGDNALKLLKKCRAL</sequence>
<reference evidence="3 6" key="2">
    <citation type="submission" date="2018-03" db="EMBL/GenBank/DDBJ databases">
        <title>The uncultured portion of the human microbiome is neutrally assembled.</title>
        <authorList>
            <person name="Jeraldo P."/>
            <person name="Boardman L."/>
            <person name="White B.A."/>
            <person name="Nelson H."/>
            <person name="Goldenfeld N."/>
            <person name="Chia N."/>
        </authorList>
    </citation>
    <scope>NUCLEOTIDE SEQUENCE [LARGE SCALE GENOMIC DNA]</scope>
    <source>
        <strain evidence="3">CIM:MAG 903</strain>
    </source>
</reference>
<dbReference type="GO" id="GO:0005737">
    <property type="term" value="C:cytoplasm"/>
    <property type="evidence" value="ECO:0007669"/>
    <property type="project" value="TreeGrafter"/>
</dbReference>
<proteinExistence type="predicted"/>
<evidence type="ECO:0000313" key="4">
    <source>
        <dbReference type="EMBL" id="SFF93936.1"/>
    </source>
</evidence>
<dbReference type="Pfam" id="PF04909">
    <property type="entry name" value="Amidohydro_2"/>
    <property type="match status" value="1"/>
</dbReference>
<feature type="domain" description="Amidohydrolase-related" evidence="2">
    <location>
        <begin position="3"/>
        <end position="274"/>
    </location>
</feature>
<name>A0A1I2MX60_9CLOT</name>
<gene>
    <name evidence="3" type="ORF">DBY38_08760</name>
    <name evidence="4" type="ORF">SAMN04487885_11656</name>
</gene>
<dbReference type="AlphaFoldDB" id="A0A1I2MX60"/>
<dbReference type="SUPFAM" id="SSF51556">
    <property type="entry name" value="Metallo-dependent hydrolases"/>
    <property type="match status" value="1"/>
</dbReference>
<keyword evidence="1" id="KW-0456">Lyase</keyword>
<dbReference type="OrthoDB" id="9771932at2"/>
<reference evidence="4 5" key="1">
    <citation type="submission" date="2016-10" db="EMBL/GenBank/DDBJ databases">
        <authorList>
            <person name="de Groot N.N."/>
        </authorList>
    </citation>
    <scope>NUCLEOTIDE SEQUENCE [LARGE SCALE GENOMIC DNA]</scope>
    <source>
        <strain evidence="4 5">NLAE-zl-G419</strain>
    </source>
</reference>
<dbReference type="RefSeq" id="WP_027638001.1">
    <property type="nucleotide sequence ID" value="NZ_BAAACD010000024.1"/>
</dbReference>
<dbReference type="GeneID" id="90544465"/>